<protein>
    <submittedName>
        <fullName evidence="1">Uncharacterized protein</fullName>
    </submittedName>
</protein>
<dbReference type="AlphaFoldDB" id="A0A3Q7F860"/>
<proteinExistence type="predicted"/>
<organism evidence="1">
    <name type="scientific">Solanum lycopersicum</name>
    <name type="common">Tomato</name>
    <name type="synonym">Lycopersicon esculentum</name>
    <dbReference type="NCBI Taxonomy" id="4081"/>
    <lineage>
        <taxon>Eukaryota</taxon>
        <taxon>Viridiplantae</taxon>
        <taxon>Streptophyta</taxon>
        <taxon>Embryophyta</taxon>
        <taxon>Tracheophyta</taxon>
        <taxon>Spermatophyta</taxon>
        <taxon>Magnoliopsida</taxon>
        <taxon>eudicotyledons</taxon>
        <taxon>Gunneridae</taxon>
        <taxon>Pentapetalae</taxon>
        <taxon>asterids</taxon>
        <taxon>lamiids</taxon>
        <taxon>Solanales</taxon>
        <taxon>Solanaceae</taxon>
        <taxon>Solanoideae</taxon>
        <taxon>Solaneae</taxon>
        <taxon>Solanum</taxon>
        <taxon>Solanum subgen. Lycopersicon</taxon>
    </lineage>
</organism>
<accession>A0A3Q7F860</accession>
<sequence>MFGLPHSSHFVEVAKCQ</sequence>
<dbReference type="Gramene" id="Solyc01g099610.2.1">
    <property type="protein sequence ID" value="Solyc01g099610.2.1"/>
    <property type="gene ID" value="Solyc01g099610.2"/>
</dbReference>
<dbReference type="InParanoid" id="A0A3Q7F860"/>
<reference evidence="1" key="1">
    <citation type="journal article" date="2012" name="Nature">
        <title>The tomato genome sequence provides insights into fleshy fruit evolution.</title>
        <authorList>
            <consortium name="Tomato Genome Consortium"/>
        </authorList>
    </citation>
    <scope>NUCLEOTIDE SEQUENCE [LARGE SCALE GENOMIC DNA]</scope>
    <source>
        <strain evidence="1">cv. Heinz 1706</strain>
    </source>
</reference>
<dbReference type="EnsemblPlants" id="Solyc01g099610.2.1">
    <property type="protein sequence ID" value="Solyc01g099610.2.1"/>
    <property type="gene ID" value="Solyc01g099610.2"/>
</dbReference>
<dbReference type="Proteomes" id="UP000004994">
    <property type="component" value="Chromosome 1"/>
</dbReference>
<reference evidence="1" key="2">
    <citation type="submission" date="2019-01" db="UniProtKB">
        <authorList>
            <consortium name="EnsemblPlants"/>
        </authorList>
    </citation>
    <scope>IDENTIFICATION</scope>
    <source>
        <strain evidence="1">cv. Heinz 1706</strain>
    </source>
</reference>
<evidence type="ECO:0000313" key="1">
    <source>
        <dbReference type="EnsemblPlants" id="Solyc01g099610.2.1"/>
    </source>
</evidence>
<name>A0A3Q7F860_SOLLC</name>
<evidence type="ECO:0000313" key="2">
    <source>
        <dbReference type="Proteomes" id="UP000004994"/>
    </source>
</evidence>
<keyword evidence="2" id="KW-1185">Reference proteome</keyword>